<organism evidence="2 3">
    <name type="scientific">Apiospora saccharicola</name>
    <dbReference type="NCBI Taxonomy" id="335842"/>
    <lineage>
        <taxon>Eukaryota</taxon>
        <taxon>Fungi</taxon>
        <taxon>Dikarya</taxon>
        <taxon>Ascomycota</taxon>
        <taxon>Pezizomycotina</taxon>
        <taxon>Sordariomycetes</taxon>
        <taxon>Xylariomycetidae</taxon>
        <taxon>Amphisphaeriales</taxon>
        <taxon>Apiosporaceae</taxon>
        <taxon>Apiospora</taxon>
    </lineage>
</organism>
<feature type="region of interest" description="Disordered" evidence="1">
    <location>
        <begin position="209"/>
        <end position="240"/>
    </location>
</feature>
<evidence type="ECO:0000256" key="1">
    <source>
        <dbReference type="SAM" id="MobiDB-lite"/>
    </source>
</evidence>
<name>A0ABR1U5I5_9PEZI</name>
<feature type="region of interest" description="Disordered" evidence="1">
    <location>
        <begin position="111"/>
        <end position="141"/>
    </location>
</feature>
<gene>
    <name evidence="2" type="ORF">PG996_013448</name>
</gene>
<accession>A0ABR1U5I5</accession>
<evidence type="ECO:0000313" key="3">
    <source>
        <dbReference type="Proteomes" id="UP001446871"/>
    </source>
</evidence>
<dbReference type="Proteomes" id="UP001446871">
    <property type="component" value="Unassembled WGS sequence"/>
</dbReference>
<dbReference type="EMBL" id="JAQQWM010000008">
    <property type="protein sequence ID" value="KAK8054147.1"/>
    <property type="molecule type" value="Genomic_DNA"/>
</dbReference>
<evidence type="ECO:0000313" key="2">
    <source>
        <dbReference type="EMBL" id="KAK8054147.1"/>
    </source>
</evidence>
<comment type="caution">
    <text evidence="2">The sequence shown here is derived from an EMBL/GenBank/DDBJ whole genome shotgun (WGS) entry which is preliminary data.</text>
</comment>
<proteinExistence type="predicted"/>
<reference evidence="2 3" key="1">
    <citation type="submission" date="2023-01" db="EMBL/GenBank/DDBJ databases">
        <title>Analysis of 21 Apiospora genomes using comparative genomics revels a genus with tremendous synthesis potential of carbohydrate active enzymes and secondary metabolites.</title>
        <authorList>
            <person name="Sorensen T."/>
        </authorList>
    </citation>
    <scope>NUCLEOTIDE SEQUENCE [LARGE SCALE GENOMIC DNA]</scope>
    <source>
        <strain evidence="2 3">CBS 83171</strain>
    </source>
</reference>
<keyword evidence="3" id="KW-1185">Reference proteome</keyword>
<sequence length="280" mass="30368">MYSSIPNSNHNHIEQPTDLHSLLSFVGLLRPERMTYDILHAASGNNKMLPVETVAPGGVMVTMGMGFGKRMINSAVRYAGMHGDGRKYITERSKKAFDILIGKEAEIPTAASQPLPALSRPQSGSQLPPPPAHNSIHQSSPNRARSALGLVLFGGISDDNFGADSGTFHLVKHYVPYTSRSPPHAFGYKGHTHIAHHLRRTHQRLGAANGQPTACNLLGGSPASTPQNKKNRKRNTSQRILSSPLTRSFLMLSNGLEKCDQTLPIFETMSGAGDSQSLNY</sequence>
<protein>
    <submittedName>
        <fullName evidence="2">Uncharacterized protein</fullName>
    </submittedName>
</protein>